<feature type="transmembrane region" description="Helical" evidence="1">
    <location>
        <begin position="157"/>
        <end position="178"/>
    </location>
</feature>
<dbReference type="GO" id="GO:0005886">
    <property type="term" value="C:plasma membrane"/>
    <property type="evidence" value="ECO:0007669"/>
    <property type="project" value="UniProtKB-SubCell"/>
</dbReference>
<sequence>MSNLVYNEMLKIVRKKRLWVIVAIVAVLVALFTYAQYKRVQEMQERLGTTDWRTQLQQQIIDAQNRLNSSSISDEWRKYLQIRLKQQQYYLEHDINPSAPGAPTFMRMFIENAIDLFLPLLVMVVAADLVSSEASGGTIKLLLTRPVKRGAVLLSKYIALLLSISFILLTVAFLSYFISGAVFGYEGWRLPLLTGFVAQGEELNTANVHMLPQWKYVLIELGLAWFVCIVVGTLTFMLSVLVRSTAAVMGIMLAALISGAILSNMVSSWHSAKYLFMVNLRLTDYISGTAPPIEGMTLGFSMTVLAVWGLAALAISFIVFTKRDIY</sequence>
<keyword evidence="1" id="KW-1133">Transmembrane helix</keyword>
<name>A0A023DHI3_9BACL</name>
<evidence type="ECO:0008006" key="4">
    <source>
        <dbReference type="Google" id="ProtNLM"/>
    </source>
</evidence>
<evidence type="ECO:0000313" key="2">
    <source>
        <dbReference type="EMBL" id="GAJ40436.1"/>
    </source>
</evidence>
<dbReference type="EMBL" id="BAWO01000044">
    <property type="protein sequence ID" value="GAJ40436.1"/>
    <property type="molecule type" value="Genomic_DNA"/>
</dbReference>
<accession>A0A023DHI3</accession>
<keyword evidence="1" id="KW-0472">Membrane</keyword>
<proteinExistence type="predicted"/>
<protein>
    <recommendedName>
        <fullName evidence="4">ABC transporter permease protein</fullName>
    </recommendedName>
</protein>
<dbReference type="GO" id="GO:0140359">
    <property type="term" value="F:ABC-type transporter activity"/>
    <property type="evidence" value="ECO:0007669"/>
    <property type="project" value="InterPro"/>
</dbReference>
<organism evidence="2 3">
    <name type="scientific">Parageobacillus caldoxylosilyticus NBRC 107762</name>
    <dbReference type="NCBI Taxonomy" id="1220594"/>
    <lineage>
        <taxon>Bacteria</taxon>
        <taxon>Bacillati</taxon>
        <taxon>Bacillota</taxon>
        <taxon>Bacilli</taxon>
        <taxon>Bacillales</taxon>
        <taxon>Anoxybacillaceae</taxon>
        <taxon>Saccharococcus</taxon>
    </lineage>
</organism>
<keyword evidence="1" id="KW-0812">Transmembrane</keyword>
<dbReference type="Pfam" id="PF12679">
    <property type="entry name" value="ABC2_membrane_2"/>
    <property type="match status" value="1"/>
</dbReference>
<feature type="transmembrane region" description="Helical" evidence="1">
    <location>
        <begin position="18"/>
        <end position="37"/>
    </location>
</feature>
<feature type="transmembrane region" description="Helical" evidence="1">
    <location>
        <begin position="298"/>
        <end position="320"/>
    </location>
</feature>
<keyword evidence="3" id="KW-1185">Reference proteome</keyword>
<dbReference type="PANTHER" id="PTHR37305:SF2">
    <property type="entry name" value="BACITRACIN TRANSPORT PERMEASE PROTEIN BCRB"/>
    <property type="match status" value="1"/>
</dbReference>
<feature type="transmembrane region" description="Helical" evidence="1">
    <location>
        <begin position="216"/>
        <end position="238"/>
    </location>
</feature>
<feature type="transmembrane region" description="Helical" evidence="1">
    <location>
        <begin position="245"/>
        <end position="266"/>
    </location>
</feature>
<comment type="caution">
    <text evidence="2">The sequence shown here is derived from an EMBL/GenBank/DDBJ whole genome shotgun (WGS) entry which is preliminary data.</text>
</comment>
<dbReference type="OrthoDB" id="8613028at2"/>
<reference evidence="2 3" key="1">
    <citation type="submission" date="2014-04" db="EMBL/GenBank/DDBJ databases">
        <title>Whole genome shotgun sequence of Geobacillus caldoxylosilyticus NBRC 107762.</title>
        <authorList>
            <person name="Hosoyama A."/>
            <person name="Hosoyama Y."/>
            <person name="Katano-Makiyama Y."/>
            <person name="Tsuchikane K."/>
            <person name="Ohji S."/>
            <person name="Ichikawa N."/>
            <person name="Yamazoe A."/>
            <person name="Fujita N."/>
        </authorList>
    </citation>
    <scope>NUCLEOTIDE SEQUENCE [LARGE SCALE GENOMIC DNA]</scope>
    <source>
        <strain evidence="2 3">NBRC 107762</strain>
    </source>
</reference>
<evidence type="ECO:0000313" key="3">
    <source>
        <dbReference type="Proteomes" id="UP000023561"/>
    </source>
</evidence>
<dbReference type="AlphaFoldDB" id="A0A023DHI3"/>
<dbReference type="RefSeq" id="WP_042410182.1">
    <property type="nucleotide sequence ID" value="NZ_BAWO01000044.1"/>
</dbReference>
<dbReference type="PANTHER" id="PTHR37305">
    <property type="entry name" value="INTEGRAL MEMBRANE PROTEIN-RELATED"/>
    <property type="match status" value="1"/>
</dbReference>
<gene>
    <name evidence="2" type="ORF">GCA01S_044_00220</name>
</gene>
<dbReference type="Proteomes" id="UP000023561">
    <property type="component" value="Unassembled WGS sequence"/>
</dbReference>
<evidence type="ECO:0000256" key="1">
    <source>
        <dbReference type="SAM" id="Phobius"/>
    </source>
</evidence>